<evidence type="ECO:0000256" key="3">
    <source>
        <dbReference type="ARBA" id="ARBA00022679"/>
    </source>
</evidence>
<feature type="active site" description="Nucleophile" evidence="7">
    <location>
        <position position="369"/>
    </location>
</feature>
<dbReference type="Pfam" id="PF20142">
    <property type="entry name" value="Scaffold"/>
    <property type="match status" value="1"/>
</dbReference>
<evidence type="ECO:0000256" key="5">
    <source>
        <dbReference type="ARBA" id="ARBA00022984"/>
    </source>
</evidence>
<dbReference type="GO" id="GO:0016740">
    <property type="term" value="F:transferase activity"/>
    <property type="evidence" value="ECO:0007669"/>
    <property type="project" value="UniProtKB-KW"/>
</dbReference>
<dbReference type="InterPro" id="IPR005490">
    <property type="entry name" value="LD_TPept_cat_dom"/>
</dbReference>
<keyword evidence="4 7" id="KW-0133">Cell shape</keyword>
<evidence type="ECO:0000256" key="4">
    <source>
        <dbReference type="ARBA" id="ARBA00022960"/>
    </source>
</evidence>
<keyword evidence="8" id="KW-0732">Signal</keyword>
<dbReference type="InterPro" id="IPR045380">
    <property type="entry name" value="LD_TPept_scaffold_dom"/>
</dbReference>
<comment type="caution">
    <text evidence="10">The sequence shown here is derived from an EMBL/GenBank/DDBJ whole genome shotgun (WGS) entry which is preliminary data.</text>
</comment>
<dbReference type="SUPFAM" id="SSF141523">
    <property type="entry name" value="L,D-transpeptidase catalytic domain-like"/>
    <property type="match status" value="1"/>
</dbReference>
<protein>
    <recommendedName>
        <fullName evidence="9">L,D-TPase catalytic domain-containing protein</fullName>
    </recommendedName>
</protein>
<evidence type="ECO:0000256" key="2">
    <source>
        <dbReference type="ARBA" id="ARBA00005992"/>
    </source>
</evidence>
<accession>A0A917E6X3</accession>
<feature type="active site" description="Proton donor/acceptor" evidence="7">
    <location>
        <position position="350"/>
    </location>
</feature>
<dbReference type="PROSITE" id="PS52029">
    <property type="entry name" value="LD_TPASE"/>
    <property type="match status" value="1"/>
</dbReference>
<proteinExistence type="inferred from homology"/>
<dbReference type="GO" id="GO:0008360">
    <property type="term" value="P:regulation of cell shape"/>
    <property type="evidence" value="ECO:0007669"/>
    <property type="project" value="UniProtKB-UniRule"/>
</dbReference>
<dbReference type="InterPro" id="IPR038063">
    <property type="entry name" value="Transpep_catalytic_dom"/>
</dbReference>
<keyword evidence="6 7" id="KW-0961">Cell wall biogenesis/degradation</keyword>
<evidence type="ECO:0000256" key="8">
    <source>
        <dbReference type="SAM" id="SignalP"/>
    </source>
</evidence>
<feature type="signal peptide" evidence="8">
    <location>
        <begin position="1"/>
        <end position="23"/>
    </location>
</feature>
<keyword evidence="3" id="KW-0808">Transferase</keyword>
<dbReference type="PANTHER" id="PTHR41533">
    <property type="entry name" value="L,D-TRANSPEPTIDASE HI_1667-RELATED"/>
    <property type="match status" value="1"/>
</dbReference>
<dbReference type="EMBL" id="BMJM01000004">
    <property type="protein sequence ID" value="GGE10290.1"/>
    <property type="molecule type" value="Genomic_DNA"/>
</dbReference>
<dbReference type="AlphaFoldDB" id="A0A917E6X3"/>
<feature type="chain" id="PRO_5036724926" description="L,D-TPase catalytic domain-containing protein" evidence="8">
    <location>
        <begin position="24"/>
        <end position="446"/>
    </location>
</feature>
<name>A0A917E6X3_9SPHN</name>
<dbReference type="GO" id="GO:0004180">
    <property type="term" value="F:carboxypeptidase activity"/>
    <property type="evidence" value="ECO:0007669"/>
    <property type="project" value="UniProtKB-ARBA"/>
</dbReference>
<dbReference type="RefSeq" id="WP_188762385.1">
    <property type="nucleotide sequence ID" value="NZ_BMJM01000004.1"/>
</dbReference>
<dbReference type="Gene3D" id="2.40.440.10">
    <property type="entry name" value="L,D-transpeptidase catalytic domain-like"/>
    <property type="match status" value="1"/>
</dbReference>
<keyword evidence="5 7" id="KW-0573">Peptidoglycan synthesis</keyword>
<dbReference type="Proteomes" id="UP000635071">
    <property type="component" value="Unassembled WGS sequence"/>
</dbReference>
<reference evidence="10" key="1">
    <citation type="journal article" date="2014" name="Int. J. Syst. Evol. Microbiol.">
        <title>Complete genome sequence of Corynebacterium casei LMG S-19264T (=DSM 44701T), isolated from a smear-ripened cheese.</title>
        <authorList>
            <consortium name="US DOE Joint Genome Institute (JGI-PGF)"/>
            <person name="Walter F."/>
            <person name="Albersmeier A."/>
            <person name="Kalinowski J."/>
            <person name="Ruckert C."/>
        </authorList>
    </citation>
    <scope>NUCLEOTIDE SEQUENCE</scope>
    <source>
        <strain evidence="10">CGMCC 1.15519</strain>
    </source>
</reference>
<dbReference type="GO" id="GO:0009252">
    <property type="term" value="P:peptidoglycan biosynthetic process"/>
    <property type="evidence" value="ECO:0007669"/>
    <property type="project" value="UniProtKB-KW"/>
</dbReference>
<evidence type="ECO:0000313" key="10">
    <source>
        <dbReference type="EMBL" id="GGE10290.1"/>
    </source>
</evidence>
<gene>
    <name evidence="10" type="ORF">GCM10011529_15830</name>
</gene>
<dbReference type="InterPro" id="IPR052905">
    <property type="entry name" value="LD-transpeptidase_YkuD-like"/>
</dbReference>
<dbReference type="GO" id="GO:0071555">
    <property type="term" value="P:cell wall organization"/>
    <property type="evidence" value="ECO:0007669"/>
    <property type="project" value="UniProtKB-UniRule"/>
</dbReference>
<evidence type="ECO:0000313" key="11">
    <source>
        <dbReference type="Proteomes" id="UP000635071"/>
    </source>
</evidence>
<comment type="pathway">
    <text evidence="1 7">Cell wall biogenesis; peptidoglycan biosynthesis.</text>
</comment>
<evidence type="ECO:0000259" key="9">
    <source>
        <dbReference type="PROSITE" id="PS52029"/>
    </source>
</evidence>
<evidence type="ECO:0000256" key="7">
    <source>
        <dbReference type="PROSITE-ProRule" id="PRU01373"/>
    </source>
</evidence>
<sequence length="446" mass="48939">MRRVRIPLIFVLAMLAIPSPAVAQLASAAVTAPQAVTAEIREQARGKLKSFYAARAFAPLWTQAGRIGPEADALLAWLATSDIDGLKPKSFKLDKLHETLAAARSGDPRDLARAELKLSDAFARYARDMRRPPKLDMTFLDPRLKPKKPDIQAVLRAAALPPSLAHYITSMAWMSPHYVQQRGLAARARASGDPEIIARSRINLDRARVLPGPFTHHIVVDAASGHLWFYQAGKQAGTMRVVVGRPETPTPMLAGMLQYAILNPYWNIPVGLVQTLVAPRILAGKSMRSLGYEALSDWSADPRPVDPATINWPSIAAGEQELRVRQRPGPSNSMGRVKFMFPNDDGIYLHDSPDRALFAASDRHFSNGCIRLEDAATLGKWLLGRSIRTAARTPEQAVPLTAPVPIYLTYFTAQDGPAGIQFRADIYNRDGKPTLPSPFKGEATRP</sequence>
<feature type="domain" description="L,D-TPase catalytic" evidence="9">
    <location>
        <begin position="216"/>
        <end position="390"/>
    </location>
</feature>
<dbReference type="CDD" id="cd16913">
    <property type="entry name" value="YkuD_like"/>
    <property type="match status" value="1"/>
</dbReference>
<comment type="similarity">
    <text evidence="2">Belongs to the YkuD family.</text>
</comment>
<dbReference type="PANTHER" id="PTHR41533:SF2">
    <property type="entry name" value="BLR7131 PROTEIN"/>
    <property type="match status" value="1"/>
</dbReference>
<keyword evidence="11" id="KW-1185">Reference proteome</keyword>
<reference evidence="10" key="2">
    <citation type="submission" date="2020-09" db="EMBL/GenBank/DDBJ databases">
        <authorList>
            <person name="Sun Q."/>
            <person name="Zhou Y."/>
        </authorList>
    </citation>
    <scope>NUCLEOTIDE SEQUENCE</scope>
    <source>
        <strain evidence="10">CGMCC 1.15519</strain>
    </source>
</reference>
<evidence type="ECO:0000256" key="1">
    <source>
        <dbReference type="ARBA" id="ARBA00004752"/>
    </source>
</evidence>
<dbReference type="Pfam" id="PF03734">
    <property type="entry name" value="YkuD"/>
    <property type="match status" value="1"/>
</dbReference>
<evidence type="ECO:0000256" key="6">
    <source>
        <dbReference type="ARBA" id="ARBA00023316"/>
    </source>
</evidence>
<organism evidence="10 11">
    <name type="scientific">Sandarakinorhabdus glacialis</name>
    <dbReference type="NCBI Taxonomy" id="1614636"/>
    <lineage>
        <taxon>Bacteria</taxon>
        <taxon>Pseudomonadati</taxon>
        <taxon>Pseudomonadota</taxon>
        <taxon>Alphaproteobacteria</taxon>
        <taxon>Sphingomonadales</taxon>
        <taxon>Sphingosinicellaceae</taxon>
        <taxon>Sandarakinorhabdus</taxon>
    </lineage>
</organism>